<accession>A0ABS5KNJ2</accession>
<proteinExistence type="predicted"/>
<dbReference type="InterPro" id="IPR047137">
    <property type="entry name" value="ORF3"/>
</dbReference>
<name>A0ABS5KNJ2_9ACTN</name>
<dbReference type="PANTHER" id="PTHR33824">
    <property type="entry name" value="POLYKETIDE CYCLASE/DEHYDRASE AND LIPID TRANSPORT SUPERFAMILY PROTEIN"/>
    <property type="match status" value="1"/>
</dbReference>
<comment type="caution">
    <text evidence="3">The sequence shown here is derived from an EMBL/GenBank/DDBJ whole genome shotgun (WGS) entry which is preliminary data.</text>
</comment>
<dbReference type="InterPro" id="IPR005031">
    <property type="entry name" value="COQ10_START"/>
</dbReference>
<evidence type="ECO:0000313" key="4">
    <source>
        <dbReference type="Proteomes" id="UP000730482"/>
    </source>
</evidence>
<evidence type="ECO:0000259" key="2">
    <source>
        <dbReference type="Pfam" id="PF03364"/>
    </source>
</evidence>
<sequence>MTHSIDVDVPVATAYDRWSRFESFPHFMSGVRQVETLGGGHSRWLTELGGVHREFEARITEQRAGKSLAWESVGGDLFHSGTVTFDELTKSCTRITVTIDWQPDGLVEKAAGALGLDNVQVLVDLERFKEWVEGSEGSEGSDQALPEPRAVQV</sequence>
<feature type="region of interest" description="Disordered" evidence="1">
    <location>
        <begin position="133"/>
        <end position="153"/>
    </location>
</feature>
<reference evidence="3 4" key="1">
    <citation type="submission" date="2020-02" db="EMBL/GenBank/DDBJ databases">
        <title>Acidophilic actinobacteria isolated from forest soil.</title>
        <authorList>
            <person name="Golinska P."/>
        </authorList>
    </citation>
    <scope>NUCLEOTIDE SEQUENCE [LARGE SCALE GENOMIC DNA]</scope>
    <source>
        <strain evidence="3 4">NL8</strain>
    </source>
</reference>
<dbReference type="PANTHER" id="PTHR33824:SF7">
    <property type="entry name" value="POLYKETIDE CYCLASE_DEHYDRASE AND LIPID TRANSPORT SUPERFAMILY PROTEIN"/>
    <property type="match status" value="1"/>
</dbReference>
<dbReference type="Gene3D" id="3.30.530.20">
    <property type="match status" value="1"/>
</dbReference>
<dbReference type="EMBL" id="JAAFYZ010000031">
    <property type="protein sequence ID" value="MBS2547592.1"/>
    <property type="molecule type" value="Genomic_DNA"/>
</dbReference>
<organism evidence="3 4">
    <name type="scientific">Catenulispora pinistramenti</name>
    <dbReference type="NCBI Taxonomy" id="2705254"/>
    <lineage>
        <taxon>Bacteria</taxon>
        <taxon>Bacillati</taxon>
        <taxon>Actinomycetota</taxon>
        <taxon>Actinomycetes</taxon>
        <taxon>Catenulisporales</taxon>
        <taxon>Catenulisporaceae</taxon>
        <taxon>Catenulispora</taxon>
    </lineage>
</organism>
<keyword evidence="4" id="KW-1185">Reference proteome</keyword>
<gene>
    <name evidence="3" type="ORF">KGQ19_11985</name>
</gene>
<dbReference type="InterPro" id="IPR023393">
    <property type="entry name" value="START-like_dom_sf"/>
</dbReference>
<dbReference type="CDD" id="cd07817">
    <property type="entry name" value="SRPBCC_8"/>
    <property type="match status" value="1"/>
</dbReference>
<dbReference type="Proteomes" id="UP000730482">
    <property type="component" value="Unassembled WGS sequence"/>
</dbReference>
<dbReference type="SUPFAM" id="SSF55961">
    <property type="entry name" value="Bet v1-like"/>
    <property type="match status" value="1"/>
</dbReference>
<evidence type="ECO:0000313" key="3">
    <source>
        <dbReference type="EMBL" id="MBS2547592.1"/>
    </source>
</evidence>
<evidence type="ECO:0000256" key="1">
    <source>
        <dbReference type="SAM" id="MobiDB-lite"/>
    </source>
</evidence>
<feature type="domain" description="Coenzyme Q-binding protein COQ10 START" evidence="2">
    <location>
        <begin position="7"/>
        <end position="109"/>
    </location>
</feature>
<protein>
    <submittedName>
        <fullName evidence="3">SRPBCC family protein</fullName>
    </submittedName>
</protein>
<dbReference type="Pfam" id="PF03364">
    <property type="entry name" value="Polyketide_cyc"/>
    <property type="match status" value="1"/>
</dbReference>